<dbReference type="Proteomes" id="UP000663854">
    <property type="component" value="Unassembled WGS sequence"/>
</dbReference>
<dbReference type="EMBL" id="CAJNOH010004043">
    <property type="protein sequence ID" value="CAF1357677.1"/>
    <property type="molecule type" value="Genomic_DNA"/>
</dbReference>
<evidence type="ECO:0000313" key="2">
    <source>
        <dbReference type="EMBL" id="CAF1357677.1"/>
    </source>
</evidence>
<evidence type="ECO:0000313" key="5">
    <source>
        <dbReference type="EMBL" id="CAF1605470.1"/>
    </source>
</evidence>
<evidence type="ECO:0000313" key="7">
    <source>
        <dbReference type="Proteomes" id="UP000663870"/>
    </source>
</evidence>
<organism evidence="3 6">
    <name type="scientific">Rotaria sordida</name>
    <dbReference type="NCBI Taxonomy" id="392033"/>
    <lineage>
        <taxon>Eukaryota</taxon>
        <taxon>Metazoa</taxon>
        <taxon>Spiralia</taxon>
        <taxon>Gnathifera</taxon>
        <taxon>Rotifera</taxon>
        <taxon>Eurotatoria</taxon>
        <taxon>Bdelloidea</taxon>
        <taxon>Philodinida</taxon>
        <taxon>Philodinidae</taxon>
        <taxon>Rotaria</taxon>
    </lineage>
</organism>
<keyword evidence="1" id="KW-1133">Transmembrane helix</keyword>
<reference evidence="3" key="1">
    <citation type="submission" date="2021-02" db="EMBL/GenBank/DDBJ databases">
        <authorList>
            <person name="Nowell W R."/>
        </authorList>
    </citation>
    <scope>NUCLEOTIDE SEQUENCE</scope>
</reference>
<name>A0A815HY70_9BILA</name>
<dbReference type="EMBL" id="CAJNOL010005459">
    <property type="protein sequence ID" value="CAF1605470.1"/>
    <property type="molecule type" value="Genomic_DNA"/>
</dbReference>
<sequence>MIETCLVFDAIATANRYQIGSSYPCWYDTKNSLMIQWEQPNSIAGLVLIIPTIISFILTYKFCKQIKRHQTKQDDFQI</sequence>
<dbReference type="AlphaFoldDB" id="A0A815HY70"/>
<accession>A0A815HY70</accession>
<evidence type="ECO:0000313" key="6">
    <source>
        <dbReference type="Proteomes" id="UP000663854"/>
    </source>
</evidence>
<comment type="caution">
    <text evidence="3">The sequence shown here is derived from an EMBL/GenBank/DDBJ whole genome shotgun (WGS) entry which is preliminary data.</text>
</comment>
<evidence type="ECO:0000313" key="3">
    <source>
        <dbReference type="EMBL" id="CAF1358613.1"/>
    </source>
</evidence>
<keyword evidence="7" id="KW-1185">Reference proteome</keyword>
<feature type="transmembrane region" description="Helical" evidence="1">
    <location>
        <begin position="43"/>
        <end position="63"/>
    </location>
</feature>
<keyword evidence="1" id="KW-0812">Transmembrane</keyword>
<dbReference type="Proteomes" id="UP000663870">
    <property type="component" value="Unassembled WGS sequence"/>
</dbReference>
<gene>
    <name evidence="4" type="ORF">JXQ802_LOCUS48755</name>
    <name evidence="5" type="ORF">JXQ802_LOCUS48794</name>
    <name evidence="2" type="ORF">PYM288_LOCUS32719</name>
    <name evidence="3" type="ORF">PYM288_LOCUS32763</name>
</gene>
<dbReference type="EMBL" id="CAJNOL010005434">
    <property type="protein sequence ID" value="CAF1605079.1"/>
    <property type="molecule type" value="Genomic_DNA"/>
</dbReference>
<keyword evidence="1" id="KW-0472">Membrane</keyword>
<evidence type="ECO:0000256" key="1">
    <source>
        <dbReference type="SAM" id="Phobius"/>
    </source>
</evidence>
<dbReference type="EMBL" id="CAJNOH010004070">
    <property type="protein sequence ID" value="CAF1358613.1"/>
    <property type="molecule type" value="Genomic_DNA"/>
</dbReference>
<protein>
    <submittedName>
        <fullName evidence="3">Uncharacterized protein</fullName>
    </submittedName>
</protein>
<evidence type="ECO:0000313" key="4">
    <source>
        <dbReference type="EMBL" id="CAF1605079.1"/>
    </source>
</evidence>
<proteinExistence type="predicted"/>